<dbReference type="SMART" id="SM00320">
    <property type="entry name" value="WD40"/>
    <property type="match status" value="4"/>
</dbReference>
<evidence type="ECO:0000256" key="4">
    <source>
        <dbReference type="SAM" id="MobiDB-lite"/>
    </source>
</evidence>
<name>W4K7T9_HETIT</name>
<protein>
    <submittedName>
        <fullName evidence="5">Uncharacterized protein</fullName>
    </submittedName>
</protein>
<dbReference type="PROSITE" id="PS50294">
    <property type="entry name" value="WD_REPEATS_REGION"/>
    <property type="match status" value="1"/>
</dbReference>
<evidence type="ECO:0000256" key="2">
    <source>
        <dbReference type="ARBA" id="ARBA00022737"/>
    </source>
</evidence>
<reference evidence="5 6" key="1">
    <citation type="journal article" date="2012" name="New Phytol.">
        <title>Insight into trade-off between wood decay and parasitism from the genome of a fungal forest pathogen.</title>
        <authorList>
            <person name="Olson A."/>
            <person name="Aerts A."/>
            <person name="Asiegbu F."/>
            <person name="Belbahri L."/>
            <person name="Bouzid O."/>
            <person name="Broberg A."/>
            <person name="Canback B."/>
            <person name="Coutinho P.M."/>
            <person name="Cullen D."/>
            <person name="Dalman K."/>
            <person name="Deflorio G."/>
            <person name="van Diepen L.T."/>
            <person name="Dunand C."/>
            <person name="Duplessis S."/>
            <person name="Durling M."/>
            <person name="Gonthier P."/>
            <person name="Grimwood J."/>
            <person name="Fossdal C.G."/>
            <person name="Hansson D."/>
            <person name="Henrissat B."/>
            <person name="Hietala A."/>
            <person name="Himmelstrand K."/>
            <person name="Hoffmeister D."/>
            <person name="Hogberg N."/>
            <person name="James T.Y."/>
            <person name="Karlsson M."/>
            <person name="Kohler A."/>
            <person name="Kues U."/>
            <person name="Lee Y.H."/>
            <person name="Lin Y.C."/>
            <person name="Lind M."/>
            <person name="Lindquist E."/>
            <person name="Lombard V."/>
            <person name="Lucas S."/>
            <person name="Lunden K."/>
            <person name="Morin E."/>
            <person name="Murat C."/>
            <person name="Park J."/>
            <person name="Raffaello T."/>
            <person name="Rouze P."/>
            <person name="Salamov A."/>
            <person name="Schmutz J."/>
            <person name="Solheim H."/>
            <person name="Stahlberg J."/>
            <person name="Velez H."/>
            <person name="de Vries R.P."/>
            <person name="Wiebenga A."/>
            <person name="Woodward S."/>
            <person name="Yakovlev I."/>
            <person name="Garbelotto M."/>
            <person name="Martin F."/>
            <person name="Grigoriev I.V."/>
            <person name="Stenlid J."/>
        </authorList>
    </citation>
    <scope>NUCLEOTIDE SEQUENCE [LARGE SCALE GENOMIC DNA]</scope>
    <source>
        <strain evidence="5 6">TC 32-1</strain>
    </source>
</reference>
<dbReference type="Pfam" id="PF00400">
    <property type="entry name" value="WD40"/>
    <property type="match status" value="2"/>
</dbReference>
<dbReference type="KEGG" id="hir:HETIRDRAFT_426846"/>
<dbReference type="GO" id="GO:0005737">
    <property type="term" value="C:cytoplasm"/>
    <property type="evidence" value="ECO:0007669"/>
    <property type="project" value="TreeGrafter"/>
</dbReference>
<dbReference type="SUPFAM" id="SSF50978">
    <property type="entry name" value="WD40 repeat-like"/>
    <property type="match status" value="1"/>
</dbReference>
<dbReference type="eggNOG" id="KOG4227">
    <property type="taxonomic scope" value="Eukaryota"/>
</dbReference>
<feature type="repeat" description="WD" evidence="3">
    <location>
        <begin position="331"/>
        <end position="365"/>
    </location>
</feature>
<dbReference type="OrthoDB" id="4869960at2759"/>
<feature type="region of interest" description="Disordered" evidence="4">
    <location>
        <begin position="87"/>
        <end position="168"/>
    </location>
</feature>
<feature type="repeat" description="WD" evidence="3">
    <location>
        <begin position="377"/>
        <end position="410"/>
    </location>
</feature>
<dbReference type="RefSeq" id="XP_009546068.1">
    <property type="nucleotide sequence ID" value="XM_009547773.1"/>
</dbReference>
<evidence type="ECO:0000313" key="5">
    <source>
        <dbReference type="EMBL" id="ETW81420.1"/>
    </source>
</evidence>
<accession>W4K7T9</accession>
<dbReference type="STRING" id="747525.W4K7T9"/>
<dbReference type="PROSITE" id="PS00678">
    <property type="entry name" value="WD_REPEATS_1"/>
    <property type="match status" value="1"/>
</dbReference>
<dbReference type="GO" id="GO:0045717">
    <property type="term" value="P:negative regulation of fatty acid biosynthetic process"/>
    <property type="evidence" value="ECO:0007669"/>
    <property type="project" value="TreeGrafter"/>
</dbReference>
<dbReference type="PROSITE" id="PS50082">
    <property type="entry name" value="WD_REPEATS_2"/>
    <property type="match status" value="2"/>
</dbReference>
<dbReference type="InterPro" id="IPR045151">
    <property type="entry name" value="DCAF8"/>
</dbReference>
<feature type="compositionally biased region" description="Low complexity" evidence="4">
    <location>
        <begin position="786"/>
        <end position="811"/>
    </location>
</feature>
<dbReference type="AlphaFoldDB" id="W4K7T9"/>
<keyword evidence="2" id="KW-0677">Repeat</keyword>
<evidence type="ECO:0000256" key="1">
    <source>
        <dbReference type="ARBA" id="ARBA00022574"/>
    </source>
</evidence>
<evidence type="ECO:0000313" key="6">
    <source>
        <dbReference type="Proteomes" id="UP000030671"/>
    </source>
</evidence>
<feature type="region of interest" description="Disordered" evidence="4">
    <location>
        <begin position="782"/>
        <end position="811"/>
    </location>
</feature>
<dbReference type="Gene3D" id="2.130.10.10">
    <property type="entry name" value="YVTN repeat-like/Quinoprotein amine dehydrogenase"/>
    <property type="match status" value="1"/>
</dbReference>
<dbReference type="InParanoid" id="W4K7T9"/>
<keyword evidence="1 3" id="KW-0853">WD repeat</keyword>
<dbReference type="PANTHER" id="PTHR15574">
    <property type="entry name" value="WD REPEAT DOMAIN-CONTAINING FAMILY"/>
    <property type="match status" value="1"/>
</dbReference>
<feature type="compositionally biased region" description="Basic and acidic residues" evidence="4">
    <location>
        <begin position="157"/>
        <end position="168"/>
    </location>
</feature>
<dbReference type="InterPro" id="IPR019775">
    <property type="entry name" value="WD40_repeat_CS"/>
</dbReference>
<feature type="compositionally biased region" description="Basic and acidic residues" evidence="4">
    <location>
        <begin position="87"/>
        <end position="112"/>
    </location>
</feature>
<gene>
    <name evidence="5" type="ORF">HETIRDRAFT_426846</name>
</gene>
<dbReference type="HOGENOM" id="CLU_347815_0_0_1"/>
<keyword evidence="6" id="KW-1185">Reference proteome</keyword>
<feature type="region of interest" description="Disordered" evidence="4">
    <location>
        <begin position="528"/>
        <end position="563"/>
    </location>
</feature>
<dbReference type="GO" id="GO:0080008">
    <property type="term" value="C:Cul4-RING E3 ubiquitin ligase complex"/>
    <property type="evidence" value="ECO:0007669"/>
    <property type="project" value="TreeGrafter"/>
</dbReference>
<dbReference type="EMBL" id="KI925458">
    <property type="protein sequence ID" value="ETW81420.1"/>
    <property type="molecule type" value="Genomic_DNA"/>
</dbReference>
<proteinExistence type="predicted"/>
<dbReference type="InterPro" id="IPR001680">
    <property type="entry name" value="WD40_rpt"/>
</dbReference>
<sequence length="811" mass="90792">MSWLRRGIQTLRERGKQSRAVVLEKKAPKVVEMSLALRRYHLGMRQSEYGLCAWVVSIIKEKGGLTDRDDAAHPVYLHLGFRCEYDSKNPMRQDGGEKEGRSRWLHRREISRSRGSSQARELPKAKGPKTASQDDRSAPSHATSAALPRLSSVPMRVRNEPRQRTDDETERLGLRQTLTHLTLPVHKRVMIGGKIALGEDVIRDVRHIELDVLLGRLCAKRVQYPRISGKRTWSTGESLTIIETQRGLNATLDVDFQQLLHTMSRLDAPTVVLIPPGRRPIFRDDEALLEDDQDSKQPRPAASLSSAKEIRFREGQLGKYFESGFAYSRKLTEHTSCVNSLAFSSREGRWLASAGDDRRILLWDMHQENIKNPSCTLHGHRANIFTLDFSASNQYVYSGGTDDLIMKYDLTRWSPQNPGIADSQVETFHQHRAENGRTAYEPFHVTRIKMREDGSIMLHDGRAGSGLSQAQATLQQTTEFTGVQYHPRMEHIFATSDNRGNVYLRDVRMAFGPLRARTKQGIVQTENPAVQAEVSSGGEQHDVRFGGGRNTPDGRPVPPGTRTLSNSCTIKYTALNLDQHGSFGGPGKDGDGYFAFGSDDFRGYLWKLPSSSALEEQRQFVDKDDWATNDWPDIIGEYTRTRFLIHPVPYFQGLEAFTGANSEVKYIPVELSTPLCHLNGHKSIANTIVIHPVFPIIMSAGIERDILMHSPIPSSPFGHDFALTPTDAREIPEASIYTNRRLMATLMDIDTPLQPGEDHGVDENGRVIALFDEIIRQEGETDVFRGSALSGSDSSDSDLDSGGQSDSSIEP</sequence>
<organism evidence="5 6">
    <name type="scientific">Heterobasidion irregulare (strain TC 32-1)</name>
    <dbReference type="NCBI Taxonomy" id="747525"/>
    <lineage>
        <taxon>Eukaryota</taxon>
        <taxon>Fungi</taxon>
        <taxon>Dikarya</taxon>
        <taxon>Basidiomycota</taxon>
        <taxon>Agaricomycotina</taxon>
        <taxon>Agaricomycetes</taxon>
        <taxon>Russulales</taxon>
        <taxon>Bondarzewiaceae</taxon>
        <taxon>Heterobasidion</taxon>
        <taxon>Heterobasidion annosum species complex</taxon>
    </lineage>
</organism>
<dbReference type="InterPro" id="IPR036322">
    <property type="entry name" value="WD40_repeat_dom_sf"/>
</dbReference>
<dbReference type="PANTHER" id="PTHR15574:SF40">
    <property type="entry name" value="WD AND TETRATRICOPEPTIDE REPEATS PROTEIN 1"/>
    <property type="match status" value="1"/>
</dbReference>
<feature type="compositionally biased region" description="Polar residues" evidence="4">
    <location>
        <begin position="528"/>
        <end position="538"/>
    </location>
</feature>
<evidence type="ECO:0000256" key="3">
    <source>
        <dbReference type="PROSITE-ProRule" id="PRU00221"/>
    </source>
</evidence>
<dbReference type="Proteomes" id="UP000030671">
    <property type="component" value="Unassembled WGS sequence"/>
</dbReference>
<dbReference type="GeneID" id="20674154"/>
<dbReference type="InterPro" id="IPR015943">
    <property type="entry name" value="WD40/YVTN_repeat-like_dom_sf"/>
</dbReference>